<proteinExistence type="predicted"/>
<dbReference type="Proteomes" id="UP000784294">
    <property type="component" value="Unassembled WGS sequence"/>
</dbReference>
<comment type="caution">
    <text evidence="2">The sequence shown here is derived from an EMBL/GenBank/DDBJ whole genome shotgun (WGS) entry which is preliminary data.</text>
</comment>
<dbReference type="EMBL" id="CAAALY010246295">
    <property type="protein sequence ID" value="VEL33726.1"/>
    <property type="molecule type" value="Genomic_DNA"/>
</dbReference>
<sequence>MDAARQRVDNLHSQLVAIQKLGGPAGDSTDNTGFGQPLGGLARLPDGLTPSTVETLAGLEEHLVQVLAEFGQQKDLVGRLQGQLSRLQQQFALCRHRQGLLYRDFATETKKERPHRENTKKQKIMEAIDIVAETNLMDRRMEEGRGSENFVYCLSKLEDNEDTTRQAIKRHLEQGPEKRGSHGRSRYEPLSLLESLEYFGNSVKKVVLVKPIGGWSRRIRRRHLAWEEDKKLNKERIAQVEMRAAEAEIYREEFNRLLAELDASKVKSDSDAEEDVIDKMKHFLGEKSRQLVLLRVNEAALVRRYTAAQERESALTKVGYQVGMLLVNMMVFIFVALKRVKKLEWYTLPNDPISNPVKFIDETYTRWKLRLL</sequence>
<feature type="transmembrane region" description="Helical" evidence="1">
    <location>
        <begin position="318"/>
        <end position="337"/>
    </location>
</feature>
<keyword evidence="3" id="KW-1185">Reference proteome</keyword>
<gene>
    <name evidence="2" type="ORF">PXEA_LOCUS27166</name>
</gene>
<keyword evidence="1" id="KW-0472">Membrane</keyword>
<dbReference type="OrthoDB" id="6351660at2759"/>
<name>A0A3S5B4Z6_9PLAT</name>
<protein>
    <submittedName>
        <fullName evidence="2">Uncharacterized protein</fullName>
    </submittedName>
</protein>
<evidence type="ECO:0000256" key="1">
    <source>
        <dbReference type="SAM" id="Phobius"/>
    </source>
</evidence>
<dbReference type="AlphaFoldDB" id="A0A3S5B4Z6"/>
<accession>A0A3S5B4Z6</accession>
<keyword evidence="1" id="KW-0812">Transmembrane</keyword>
<keyword evidence="1" id="KW-1133">Transmembrane helix</keyword>
<evidence type="ECO:0000313" key="3">
    <source>
        <dbReference type="Proteomes" id="UP000784294"/>
    </source>
</evidence>
<organism evidence="2 3">
    <name type="scientific">Protopolystoma xenopodis</name>
    <dbReference type="NCBI Taxonomy" id="117903"/>
    <lineage>
        <taxon>Eukaryota</taxon>
        <taxon>Metazoa</taxon>
        <taxon>Spiralia</taxon>
        <taxon>Lophotrochozoa</taxon>
        <taxon>Platyhelminthes</taxon>
        <taxon>Monogenea</taxon>
        <taxon>Polyopisthocotylea</taxon>
        <taxon>Polystomatidea</taxon>
        <taxon>Polystomatidae</taxon>
        <taxon>Protopolystoma</taxon>
    </lineage>
</organism>
<reference evidence="2" key="1">
    <citation type="submission" date="2018-11" db="EMBL/GenBank/DDBJ databases">
        <authorList>
            <consortium name="Pathogen Informatics"/>
        </authorList>
    </citation>
    <scope>NUCLEOTIDE SEQUENCE</scope>
</reference>
<evidence type="ECO:0000313" key="2">
    <source>
        <dbReference type="EMBL" id="VEL33726.1"/>
    </source>
</evidence>